<evidence type="ECO:0000256" key="1">
    <source>
        <dbReference type="SAM" id="MobiDB-lite"/>
    </source>
</evidence>
<organism evidence="2">
    <name type="scientific">Rosellinia necatrix</name>
    <name type="common">White root-rot fungus</name>
    <dbReference type="NCBI Taxonomy" id="77044"/>
    <lineage>
        <taxon>Eukaryota</taxon>
        <taxon>Fungi</taxon>
        <taxon>Dikarya</taxon>
        <taxon>Ascomycota</taxon>
        <taxon>Pezizomycotina</taxon>
        <taxon>Sordariomycetes</taxon>
        <taxon>Xylariomycetidae</taxon>
        <taxon>Xylariales</taxon>
        <taxon>Xylariaceae</taxon>
        <taxon>Rosellinia</taxon>
    </lineage>
</organism>
<sequence length="106" mass="11362">MPNVLWLRQKRGKTPPNEQRTTAVSCMHGCPAGSGEPLGFPAWPPLTRLGGAVEQPDSLINRVESSVVEGYDASNETARMLPGFPKTISGDISIFDAKNPDGRVVS</sequence>
<dbReference type="AlphaFoldDB" id="A0A1S8A911"/>
<accession>A0A1S8A911</accession>
<proteinExistence type="predicted"/>
<evidence type="ECO:0000313" key="2">
    <source>
        <dbReference type="EMBL" id="GAW26509.1"/>
    </source>
</evidence>
<feature type="region of interest" description="Disordered" evidence="1">
    <location>
        <begin position="1"/>
        <end position="22"/>
    </location>
</feature>
<dbReference type="Proteomes" id="UP000054516">
    <property type="component" value="Unassembled WGS sequence"/>
</dbReference>
<name>A0A1S8A911_ROSNE</name>
<reference evidence="2" key="1">
    <citation type="submission" date="2016-03" db="EMBL/GenBank/DDBJ databases">
        <title>Draft genome sequence of Rosellinia necatrix.</title>
        <authorList>
            <person name="Kanematsu S."/>
        </authorList>
    </citation>
    <scope>NUCLEOTIDE SEQUENCE [LARGE SCALE GENOMIC DNA]</scope>
    <source>
        <strain evidence="2">W97</strain>
    </source>
</reference>
<keyword evidence="3" id="KW-1185">Reference proteome</keyword>
<gene>
    <name evidence="2" type="ORF">SAMD00023353_3401270</name>
</gene>
<protein>
    <submittedName>
        <fullName evidence="2">Putative homoaconitase</fullName>
    </submittedName>
</protein>
<dbReference type="EMBL" id="DF977479">
    <property type="protein sequence ID" value="GAW26509.1"/>
    <property type="molecule type" value="Genomic_DNA"/>
</dbReference>
<evidence type="ECO:0000313" key="3">
    <source>
        <dbReference type="Proteomes" id="UP000054516"/>
    </source>
</evidence>